<dbReference type="PANTHER" id="PTHR11941:SF54">
    <property type="entry name" value="ENOYL-COA HYDRATASE, MITOCHONDRIAL"/>
    <property type="match status" value="1"/>
</dbReference>
<proteinExistence type="inferred from homology"/>
<dbReference type="AlphaFoldDB" id="A0A7C2WQY8"/>
<dbReference type="EMBL" id="DSID01000435">
    <property type="protein sequence ID" value="HEX70737.1"/>
    <property type="molecule type" value="Genomic_DNA"/>
</dbReference>
<dbReference type="NCBIfam" id="NF004796">
    <property type="entry name" value="PRK06144.1"/>
    <property type="match status" value="1"/>
</dbReference>
<keyword evidence="3" id="KW-0456">Lyase</keyword>
<protein>
    <submittedName>
        <fullName evidence="3">Enoyl-CoA hydratase</fullName>
        <ecNumber evidence="3">4.2.1.17</ecNumber>
    </submittedName>
</protein>
<dbReference type="InterPro" id="IPR001753">
    <property type="entry name" value="Enoyl-CoA_hydra/iso"/>
</dbReference>
<comment type="similarity">
    <text evidence="1 2">Belongs to the enoyl-CoA hydratase/isomerase family.</text>
</comment>
<dbReference type="SUPFAM" id="SSF52096">
    <property type="entry name" value="ClpP/crotonase"/>
    <property type="match status" value="1"/>
</dbReference>
<evidence type="ECO:0000313" key="3">
    <source>
        <dbReference type="EMBL" id="HEX70737.1"/>
    </source>
</evidence>
<accession>A0A7C2WQY8</accession>
<dbReference type="InterPro" id="IPR018376">
    <property type="entry name" value="Enoyl-CoA_hyd/isom_CS"/>
</dbReference>
<gene>
    <name evidence="3" type="ORF">ENP13_05785</name>
</gene>
<dbReference type="PROSITE" id="PS00166">
    <property type="entry name" value="ENOYL_COA_HYDRATASE"/>
    <property type="match status" value="1"/>
</dbReference>
<evidence type="ECO:0000256" key="2">
    <source>
        <dbReference type="RuleBase" id="RU003707"/>
    </source>
</evidence>
<name>A0A7C2WQY8_9BACT</name>
<evidence type="ECO:0000256" key="1">
    <source>
        <dbReference type="ARBA" id="ARBA00005254"/>
    </source>
</evidence>
<organism evidence="3">
    <name type="scientific">Thermorudis sp</name>
    <dbReference type="NCBI Taxonomy" id="1969470"/>
    <lineage>
        <taxon>Bacteria</taxon>
        <taxon>Pseudomonadati</taxon>
        <taxon>Thermomicrobiota</taxon>
        <taxon>Thermomicrobia</taxon>
        <taxon>Thermomicrobia incertae sedis</taxon>
        <taxon>Thermorudis</taxon>
    </lineage>
</organism>
<sequence>MEIGTPDLVFERRGRVAWLTFNRPETRNAMTFAMYDGLARACELVEQDPEIRVMVLTGAGDKAFVAGTDISQFRTFTDPQHALDYEARIDQVIGRLETLARPTIAAIRGYAVGGGASIALACDLRICTPDARFGIPIARTLGNCLSMSNYARLVDLIGPARTKELLFTARMIEAEEARAIGLVNEIVEPEALFDRAQELAEQIAANAPLTIQATKEAVRRVLDHRRPPRAEDLILTCYMSEDFREGVNAFLEKRKPQWKGR</sequence>
<dbReference type="GO" id="GO:0006635">
    <property type="term" value="P:fatty acid beta-oxidation"/>
    <property type="evidence" value="ECO:0007669"/>
    <property type="project" value="TreeGrafter"/>
</dbReference>
<comment type="caution">
    <text evidence="3">The sequence shown here is derived from an EMBL/GenBank/DDBJ whole genome shotgun (WGS) entry which is preliminary data.</text>
</comment>
<dbReference type="EC" id="4.2.1.17" evidence="3"/>
<dbReference type="Gene3D" id="3.90.226.10">
    <property type="entry name" value="2-enoyl-CoA Hydratase, Chain A, domain 1"/>
    <property type="match status" value="1"/>
</dbReference>
<dbReference type="GO" id="GO:0004300">
    <property type="term" value="F:enoyl-CoA hydratase activity"/>
    <property type="evidence" value="ECO:0007669"/>
    <property type="project" value="UniProtKB-EC"/>
</dbReference>
<dbReference type="Pfam" id="PF00378">
    <property type="entry name" value="ECH_1"/>
    <property type="match status" value="1"/>
</dbReference>
<dbReference type="PANTHER" id="PTHR11941">
    <property type="entry name" value="ENOYL-COA HYDRATASE-RELATED"/>
    <property type="match status" value="1"/>
</dbReference>
<reference evidence="3" key="1">
    <citation type="journal article" date="2020" name="mSystems">
        <title>Genome- and Community-Level Interaction Insights into Carbon Utilization and Element Cycling Functions of Hydrothermarchaeota in Hydrothermal Sediment.</title>
        <authorList>
            <person name="Zhou Z."/>
            <person name="Liu Y."/>
            <person name="Xu W."/>
            <person name="Pan J."/>
            <person name="Luo Z.H."/>
            <person name="Li M."/>
        </authorList>
    </citation>
    <scope>NUCLEOTIDE SEQUENCE [LARGE SCALE GENOMIC DNA]</scope>
    <source>
        <strain evidence="3">SpSt-192</strain>
    </source>
</reference>
<dbReference type="CDD" id="cd06558">
    <property type="entry name" value="crotonase-like"/>
    <property type="match status" value="1"/>
</dbReference>
<dbReference type="InterPro" id="IPR029045">
    <property type="entry name" value="ClpP/crotonase-like_dom_sf"/>
</dbReference>